<dbReference type="EMBL" id="CAJVPV010027682">
    <property type="protein sequence ID" value="CAG8734708.1"/>
    <property type="molecule type" value="Genomic_DNA"/>
</dbReference>
<feature type="non-terminal residue" evidence="3">
    <location>
        <position position="1"/>
    </location>
</feature>
<proteinExistence type="predicted"/>
<sequence length="67" mass="7720">VDFQKVKTFDVLQDDELRQGLKEYSDWPTFPQVYIKGTFIGGCDVVINMHQSGELEELLEKEGLIND</sequence>
<keyword evidence="4" id="KW-1185">Reference proteome</keyword>
<dbReference type="Pfam" id="PF00462">
    <property type="entry name" value="Glutaredoxin"/>
    <property type="match status" value="1"/>
</dbReference>
<dbReference type="GO" id="GO:0015036">
    <property type="term" value="F:disulfide oxidoreductase activity"/>
    <property type="evidence" value="ECO:0007669"/>
    <property type="project" value="UniProtKB-ARBA"/>
</dbReference>
<dbReference type="InterPro" id="IPR036249">
    <property type="entry name" value="Thioredoxin-like_sf"/>
</dbReference>
<dbReference type="OrthoDB" id="415696at2759"/>
<dbReference type="InterPro" id="IPR004480">
    <property type="entry name" value="Monothiol_GRX-rel"/>
</dbReference>
<dbReference type="PANTHER" id="PTHR10293:SF16">
    <property type="entry name" value="GLUTAREDOXIN-RELATED PROTEIN 5, MITOCHONDRIAL"/>
    <property type="match status" value="1"/>
</dbReference>
<dbReference type="PANTHER" id="PTHR10293">
    <property type="entry name" value="GLUTAREDOXIN FAMILY MEMBER"/>
    <property type="match status" value="1"/>
</dbReference>
<protein>
    <submittedName>
        <fullName evidence="3">6034_t:CDS:1</fullName>
    </submittedName>
</protein>
<dbReference type="AlphaFoldDB" id="A0A9N9NHJ0"/>
<feature type="domain" description="Glutaredoxin" evidence="2">
    <location>
        <begin position="6"/>
        <end position="40"/>
    </location>
</feature>
<dbReference type="GO" id="GO:0005739">
    <property type="term" value="C:mitochondrion"/>
    <property type="evidence" value="ECO:0007669"/>
    <property type="project" value="UniProtKB-ARBA"/>
</dbReference>
<accession>A0A9N9NHJ0</accession>
<evidence type="ECO:0000313" key="3">
    <source>
        <dbReference type="EMBL" id="CAG8734708.1"/>
    </source>
</evidence>
<dbReference type="InterPro" id="IPR002109">
    <property type="entry name" value="Glutaredoxin"/>
</dbReference>
<evidence type="ECO:0000259" key="2">
    <source>
        <dbReference type="Pfam" id="PF00462"/>
    </source>
</evidence>
<organism evidence="3 4">
    <name type="scientific">Acaulospora morrowiae</name>
    <dbReference type="NCBI Taxonomy" id="94023"/>
    <lineage>
        <taxon>Eukaryota</taxon>
        <taxon>Fungi</taxon>
        <taxon>Fungi incertae sedis</taxon>
        <taxon>Mucoromycota</taxon>
        <taxon>Glomeromycotina</taxon>
        <taxon>Glomeromycetes</taxon>
        <taxon>Diversisporales</taxon>
        <taxon>Acaulosporaceae</taxon>
        <taxon>Acaulospora</taxon>
    </lineage>
</organism>
<dbReference type="SUPFAM" id="SSF52833">
    <property type="entry name" value="Thioredoxin-like"/>
    <property type="match status" value="1"/>
</dbReference>
<dbReference type="Gene3D" id="3.40.30.10">
    <property type="entry name" value="Glutaredoxin"/>
    <property type="match status" value="1"/>
</dbReference>
<keyword evidence="1" id="KW-0676">Redox-active center</keyword>
<name>A0A9N9NHJ0_9GLOM</name>
<gene>
    <name evidence="3" type="ORF">AMORRO_LOCUS14290</name>
</gene>
<dbReference type="PROSITE" id="PS51354">
    <property type="entry name" value="GLUTAREDOXIN_2"/>
    <property type="match status" value="1"/>
</dbReference>
<reference evidence="3" key="1">
    <citation type="submission" date="2021-06" db="EMBL/GenBank/DDBJ databases">
        <authorList>
            <person name="Kallberg Y."/>
            <person name="Tangrot J."/>
            <person name="Rosling A."/>
        </authorList>
    </citation>
    <scope>NUCLEOTIDE SEQUENCE</scope>
    <source>
        <strain evidence="3">CL551</strain>
    </source>
</reference>
<comment type="caution">
    <text evidence="3">The sequence shown here is derived from an EMBL/GenBank/DDBJ whole genome shotgun (WGS) entry which is preliminary data.</text>
</comment>
<dbReference type="Proteomes" id="UP000789342">
    <property type="component" value="Unassembled WGS sequence"/>
</dbReference>
<evidence type="ECO:0000313" key="4">
    <source>
        <dbReference type="Proteomes" id="UP000789342"/>
    </source>
</evidence>
<evidence type="ECO:0000256" key="1">
    <source>
        <dbReference type="ARBA" id="ARBA00023284"/>
    </source>
</evidence>